<dbReference type="Gene3D" id="3.80.10.10">
    <property type="entry name" value="Ribonuclease Inhibitor"/>
    <property type="match status" value="1"/>
</dbReference>
<evidence type="ECO:0000313" key="15">
    <source>
        <dbReference type="Proteomes" id="UP001329430"/>
    </source>
</evidence>
<dbReference type="FunFam" id="3.80.10.10:FF:000052">
    <property type="entry name" value="Leucine rich repeat containing 6"/>
    <property type="match status" value="1"/>
</dbReference>
<feature type="compositionally biased region" description="Polar residues" evidence="11">
    <location>
        <begin position="438"/>
        <end position="454"/>
    </location>
</feature>
<evidence type="ECO:0000256" key="2">
    <source>
        <dbReference type="ARBA" id="ARBA00004496"/>
    </source>
</evidence>
<organism evidence="14 15">
    <name type="scientific">Pyrocoelia pectoralis</name>
    <dbReference type="NCBI Taxonomy" id="417401"/>
    <lineage>
        <taxon>Eukaryota</taxon>
        <taxon>Metazoa</taxon>
        <taxon>Ecdysozoa</taxon>
        <taxon>Arthropoda</taxon>
        <taxon>Hexapoda</taxon>
        <taxon>Insecta</taxon>
        <taxon>Pterygota</taxon>
        <taxon>Neoptera</taxon>
        <taxon>Endopterygota</taxon>
        <taxon>Coleoptera</taxon>
        <taxon>Polyphaga</taxon>
        <taxon>Elateriformia</taxon>
        <taxon>Elateroidea</taxon>
        <taxon>Lampyridae</taxon>
        <taxon>Lampyrinae</taxon>
        <taxon>Pyrocoelia</taxon>
    </lineage>
</organism>
<dbReference type="AlphaFoldDB" id="A0AAN7VE50"/>
<feature type="compositionally biased region" description="Basic and acidic residues" evidence="11">
    <location>
        <begin position="815"/>
        <end position="826"/>
    </location>
</feature>
<feature type="region of interest" description="Disordered" evidence="11">
    <location>
        <begin position="380"/>
        <end position="421"/>
    </location>
</feature>
<dbReference type="InterPro" id="IPR004152">
    <property type="entry name" value="GAT_dom"/>
</dbReference>
<dbReference type="SUPFAM" id="SSF52058">
    <property type="entry name" value="L domain-like"/>
    <property type="match status" value="1"/>
</dbReference>
<proteinExistence type="inferred from homology"/>
<dbReference type="InterPro" id="IPR038425">
    <property type="entry name" value="GAT_sf"/>
</dbReference>
<dbReference type="Pfam" id="PF00790">
    <property type="entry name" value="VHS"/>
    <property type="match status" value="1"/>
</dbReference>
<feature type="region of interest" description="Disordered" evidence="11">
    <location>
        <begin position="801"/>
        <end position="826"/>
    </location>
</feature>
<comment type="caution">
    <text evidence="14">The sequence shown here is derived from an EMBL/GenBank/DDBJ whole genome shotgun (WGS) entry which is preliminary data.</text>
</comment>
<dbReference type="GO" id="GO:0030276">
    <property type="term" value="F:clathrin binding"/>
    <property type="evidence" value="ECO:0007669"/>
    <property type="project" value="TreeGrafter"/>
</dbReference>
<feature type="domain" description="VHS" evidence="12">
    <location>
        <begin position="24"/>
        <end position="157"/>
    </location>
</feature>
<dbReference type="Gene3D" id="1.25.40.90">
    <property type="match status" value="1"/>
</dbReference>
<dbReference type="GO" id="GO:0005768">
    <property type="term" value="C:endosome"/>
    <property type="evidence" value="ECO:0007669"/>
    <property type="project" value="TreeGrafter"/>
</dbReference>
<dbReference type="GO" id="GO:0015031">
    <property type="term" value="P:protein transport"/>
    <property type="evidence" value="ECO:0007669"/>
    <property type="project" value="UniProtKB-KW"/>
</dbReference>
<name>A0AAN7VE50_9COLE</name>
<feature type="region of interest" description="Disordered" evidence="11">
    <location>
        <begin position="434"/>
        <end position="475"/>
    </location>
</feature>
<dbReference type="GO" id="GO:0016020">
    <property type="term" value="C:membrane"/>
    <property type="evidence" value="ECO:0007669"/>
    <property type="project" value="TreeGrafter"/>
</dbReference>
<dbReference type="Pfam" id="PF03127">
    <property type="entry name" value="GAT"/>
    <property type="match status" value="1"/>
</dbReference>
<dbReference type="SMART" id="SM00365">
    <property type="entry name" value="LRR_SD22"/>
    <property type="match status" value="3"/>
</dbReference>
<feature type="compositionally biased region" description="Polar residues" evidence="11">
    <location>
        <begin position="187"/>
        <end position="203"/>
    </location>
</feature>
<evidence type="ECO:0000256" key="6">
    <source>
        <dbReference type="ARBA" id="ARBA00022737"/>
    </source>
</evidence>
<feature type="compositionally biased region" description="Polar residues" evidence="11">
    <location>
        <begin position="380"/>
        <end position="411"/>
    </location>
</feature>
<keyword evidence="6" id="KW-0677">Repeat</keyword>
<dbReference type="Gene3D" id="1.20.58.160">
    <property type="match status" value="1"/>
</dbReference>
<evidence type="ECO:0000256" key="8">
    <source>
        <dbReference type="ARBA" id="ARBA00023069"/>
    </source>
</evidence>
<evidence type="ECO:0000259" key="13">
    <source>
        <dbReference type="PROSITE" id="PS50909"/>
    </source>
</evidence>
<dbReference type="InterPro" id="IPR001611">
    <property type="entry name" value="Leu-rich_rpt"/>
</dbReference>
<dbReference type="GO" id="GO:0005929">
    <property type="term" value="C:cilium"/>
    <property type="evidence" value="ECO:0007669"/>
    <property type="project" value="UniProtKB-SubCell"/>
</dbReference>
<dbReference type="Pfam" id="PF23602">
    <property type="entry name" value="CS_DNAAF11_C"/>
    <property type="match status" value="1"/>
</dbReference>
<keyword evidence="4" id="KW-0963">Cytoplasm</keyword>
<dbReference type="SMART" id="SM00288">
    <property type="entry name" value="VHS"/>
    <property type="match status" value="1"/>
</dbReference>
<dbReference type="PANTHER" id="PTHR13856">
    <property type="entry name" value="VHS DOMAIN CONTAINING PROTEIN FAMILY"/>
    <property type="match status" value="1"/>
</dbReference>
<dbReference type="InterPro" id="IPR008942">
    <property type="entry name" value="ENTH_VHS"/>
</dbReference>
<dbReference type="PROSITE" id="PS50909">
    <property type="entry name" value="GAT"/>
    <property type="match status" value="1"/>
</dbReference>
<dbReference type="GO" id="GO:0043130">
    <property type="term" value="F:ubiquitin binding"/>
    <property type="evidence" value="ECO:0007669"/>
    <property type="project" value="InterPro"/>
</dbReference>
<reference evidence="14 15" key="1">
    <citation type="journal article" date="2024" name="Insects">
        <title>An Improved Chromosome-Level Genome Assembly of the Firefly Pyrocoelia pectoralis.</title>
        <authorList>
            <person name="Fu X."/>
            <person name="Meyer-Rochow V.B."/>
            <person name="Ballantyne L."/>
            <person name="Zhu X."/>
        </authorList>
    </citation>
    <scope>NUCLEOTIDE SEQUENCE [LARGE SCALE GENOMIC DNA]</scope>
    <source>
        <strain evidence="14">XCY_ONT2</strain>
    </source>
</reference>
<gene>
    <name evidence="14" type="ORF">RI129_008436</name>
</gene>
<keyword evidence="7" id="KW-0653">Protein transport</keyword>
<evidence type="ECO:0000256" key="1">
    <source>
        <dbReference type="ARBA" id="ARBA00004138"/>
    </source>
</evidence>
<protein>
    <submittedName>
        <fullName evidence="14">Uncharacterized protein</fullName>
    </submittedName>
</protein>
<feature type="region of interest" description="Disordered" evidence="11">
    <location>
        <begin position="678"/>
        <end position="703"/>
    </location>
</feature>
<dbReference type="InterPro" id="IPR032675">
    <property type="entry name" value="LRR_dom_sf"/>
</dbReference>
<keyword evidence="15" id="KW-1185">Reference proteome</keyword>
<evidence type="ECO:0000256" key="4">
    <source>
        <dbReference type="ARBA" id="ARBA00022490"/>
    </source>
</evidence>
<feature type="compositionally biased region" description="Basic and acidic residues" evidence="11">
    <location>
        <begin position="464"/>
        <end position="475"/>
    </location>
</feature>
<comment type="similarity">
    <text evidence="10">Belongs to the tilB family.</text>
</comment>
<accession>A0AAN7VE50</accession>
<dbReference type="CDD" id="cd14233">
    <property type="entry name" value="GAT_TOM1_like"/>
    <property type="match status" value="1"/>
</dbReference>
<comment type="subcellular location">
    <subcellularLocation>
        <location evidence="1">Cell projection</location>
        <location evidence="1">Cilium</location>
    </subcellularLocation>
    <subcellularLocation>
        <location evidence="2">Cytoplasm</location>
    </subcellularLocation>
</comment>
<dbReference type="EMBL" id="JAVRBK010000006">
    <property type="protein sequence ID" value="KAK5642269.1"/>
    <property type="molecule type" value="Genomic_DNA"/>
</dbReference>
<dbReference type="GO" id="GO:0007165">
    <property type="term" value="P:signal transduction"/>
    <property type="evidence" value="ECO:0007669"/>
    <property type="project" value="TreeGrafter"/>
</dbReference>
<evidence type="ECO:0000256" key="7">
    <source>
        <dbReference type="ARBA" id="ARBA00022927"/>
    </source>
</evidence>
<evidence type="ECO:0000256" key="11">
    <source>
        <dbReference type="SAM" id="MobiDB-lite"/>
    </source>
</evidence>
<dbReference type="PANTHER" id="PTHR13856:SF137">
    <property type="entry name" value="GH05942P"/>
    <property type="match status" value="1"/>
</dbReference>
<dbReference type="Pfam" id="PF14580">
    <property type="entry name" value="LRR_9"/>
    <property type="match status" value="1"/>
</dbReference>
<evidence type="ECO:0000256" key="5">
    <source>
        <dbReference type="ARBA" id="ARBA00022614"/>
    </source>
</evidence>
<sequence>MSFFGTALGGNPFSTPVGNKIEQATDGTLASENWALNMEICDLINETEDGPKDAIKAIKKRLTQNAGKNYTVVMYTLTVLETSVKNCGRNFHLLACNKDFVQDLVKLIAPKNDPPQAIQDKILNLIQSWADAFKHQPELSGVVSVYQDLINKGIEFPATDLDAMAPIFTPQRSVETTALPPVEPEQQYPTGPIVSSPTHGTLSTEQRAKLQSELDIVQSNMVVFGEMLNEMQPGNEHPDELELLQELNVTCHGMQQRLVELISKLSNDELTADLLRINDDLNNLFLRYSRWENNREAGGQSASAVLAKAIGPTPKPIQSQADDSLIDLGPPDLSDHFGNLNLSSVSASAQLAQVGTVTARNGPKGDDEFDMFAQSRNATYEQSKTGGSSYKDNLNPDQISGGLSTATQARQNAAEESVTSSEFEKFLAERAAAAETLPNINTTPSSINETNTDQESVRSRSKNNKKEEELVRKKSEHNEGIINSLEELSLHQENVEKIEHLNNWCRNLEILLLQSNLISKIENLNKLKNLRYLNLAINNIEHIENLEKCESLEKLDLTLNFIGNIESVTSLTANTQLRELYLTGNPCTDYSGYRNYVIAKLTQIETLDNNEISRSERIKATQILPHVEETVKECQKNYFIFRREQKKRLSRPSDEVDDETFWKSKSEHAPETRVELVSRQKRRGSIETPQKEVKPVKLSTNEGRPLNMNQAKLSFKFEDNPKEFKLDVAVYRYLDSNLINVEVESNYVRISVKGKIFQYVVSEEIRIETSKVQRSQVTGHLLITMPKLNYKEPFWKGSNDELPHASPDSFKPSISKKDHTEREEKRQCYLEVEPKQNILLLNNDVDMDVPPLEYF</sequence>
<dbReference type="PROSITE" id="PS51450">
    <property type="entry name" value="LRR"/>
    <property type="match status" value="3"/>
</dbReference>
<dbReference type="PROSITE" id="PS50179">
    <property type="entry name" value="VHS"/>
    <property type="match status" value="1"/>
</dbReference>
<evidence type="ECO:0000256" key="3">
    <source>
        <dbReference type="ARBA" id="ARBA00022448"/>
    </source>
</evidence>
<evidence type="ECO:0000256" key="10">
    <source>
        <dbReference type="ARBA" id="ARBA00049982"/>
    </source>
</evidence>
<keyword evidence="5" id="KW-0433">Leucine-rich repeat</keyword>
<dbReference type="InterPro" id="IPR002014">
    <property type="entry name" value="VHS_dom"/>
</dbReference>
<evidence type="ECO:0000259" key="12">
    <source>
        <dbReference type="PROSITE" id="PS50179"/>
    </source>
</evidence>
<feature type="region of interest" description="Disordered" evidence="11">
    <location>
        <begin position="182"/>
        <end position="203"/>
    </location>
</feature>
<dbReference type="SUPFAM" id="SSF48464">
    <property type="entry name" value="ENTH/VHS domain"/>
    <property type="match status" value="1"/>
</dbReference>
<dbReference type="Proteomes" id="UP001329430">
    <property type="component" value="Chromosome 6"/>
</dbReference>
<evidence type="ECO:0000256" key="9">
    <source>
        <dbReference type="ARBA" id="ARBA00023273"/>
    </source>
</evidence>
<dbReference type="InterPro" id="IPR056496">
    <property type="entry name" value="CS_DNAAF11_C"/>
</dbReference>
<dbReference type="GO" id="GO:0035091">
    <property type="term" value="F:phosphatidylinositol binding"/>
    <property type="evidence" value="ECO:0007669"/>
    <property type="project" value="InterPro"/>
</dbReference>
<keyword evidence="8" id="KW-0969">Cilium</keyword>
<evidence type="ECO:0000313" key="14">
    <source>
        <dbReference type="EMBL" id="KAK5642269.1"/>
    </source>
</evidence>
<dbReference type="CDD" id="cd03565">
    <property type="entry name" value="VHS_Tom1_like"/>
    <property type="match status" value="1"/>
</dbReference>
<dbReference type="SUPFAM" id="SSF89009">
    <property type="entry name" value="GAT-like domain"/>
    <property type="match status" value="1"/>
</dbReference>
<feature type="domain" description="GAT" evidence="13">
    <location>
        <begin position="205"/>
        <end position="293"/>
    </location>
</feature>
<keyword evidence="9" id="KW-0966">Cell projection</keyword>
<keyword evidence="3" id="KW-0813">Transport</keyword>